<feature type="transmembrane region" description="Helical" evidence="7">
    <location>
        <begin position="62"/>
        <end position="80"/>
    </location>
</feature>
<dbReference type="PANTHER" id="PTHR30151:SF25">
    <property type="entry name" value="TAURINE TRANSPORT SYSTEM PERMEASE PROTEIN TAUC"/>
    <property type="match status" value="1"/>
</dbReference>
<dbReference type="InterPro" id="IPR035906">
    <property type="entry name" value="MetI-like_sf"/>
</dbReference>
<keyword evidence="4 7" id="KW-0812">Transmembrane</keyword>
<dbReference type="Gene3D" id="1.10.3720.10">
    <property type="entry name" value="MetI-like"/>
    <property type="match status" value="1"/>
</dbReference>
<organism evidence="9 10">
    <name type="scientific">Anaeromyxobacter paludicola</name>
    <dbReference type="NCBI Taxonomy" id="2918171"/>
    <lineage>
        <taxon>Bacteria</taxon>
        <taxon>Pseudomonadati</taxon>
        <taxon>Myxococcota</taxon>
        <taxon>Myxococcia</taxon>
        <taxon>Myxococcales</taxon>
        <taxon>Cystobacterineae</taxon>
        <taxon>Anaeromyxobacteraceae</taxon>
        <taxon>Anaeromyxobacter</taxon>
    </lineage>
</organism>
<keyword evidence="6 7" id="KW-0472">Membrane</keyword>
<proteinExistence type="inferred from homology"/>
<dbReference type="Pfam" id="PF00528">
    <property type="entry name" value="BPD_transp_1"/>
    <property type="match status" value="1"/>
</dbReference>
<comment type="similarity">
    <text evidence="7">Belongs to the binding-protein-dependent transport system permease family.</text>
</comment>
<feature type="transmembrane region" description="Helical" evidence="7">
    <location>
        <begin position="122"/>
        <end position="140"/>
    </location>
</feature>
<dbReference type="SUPFAM" id="SSF161098">
    <property type="entry name" value="MetI-like"/>
    <property type="match status" value="1"/>
</dbReference>
<keyword evidence="5 7" id="KW-1133">Transmembrane helix</keyword>
<dbReference type="PANTHER" id="PTHR30151">
    <property type="entry name" value="ALKANE SULFONATE ABC TRANSPORTER-RELATED, MEMBRANE SUBUNIT"/>
    <property type="match status" value="1"/>
</dbReference>
<evidence type="ECO:0000313" key="9">
    <source>
        <dbReference type="EMBL" id="BDG10773.1"/>
    </source>
</evidence>
<evidence type="ECO:0000259" key="8">
    <source>
        <dbReference type="PROSITE" id="PS50928"/>
    </source>
</evidence>
<dbReference type="PROSITE" id="PS50928">
    <property type="entry name" value="ABC_TM1"/>
    <property type="match status" value="1"/>
</dbReference>
<dbReference type="CDD" id="cd06261">
    <property type="entry name" value="TM_PBP2"/>
    <property type="match status" value="1"/>
</dbReference>
<keyword evidence="2 7" id="KW-0813">Transport</keyword>
<feature type="transmembrane region" description="Helical" evidence="7">
    <location>
        <begin position="184"/>
        <end position="206"/>
    </location>
</feature>
<evidence type="ECO:0000256" key="3">
    <source>
        <dbReference type="ARBA" id="ARBA00022475"/>
    </source>
</evidence>
<dbReference type="Proteomes" id="UP001162734">
    <property type="component" value="Chromosome"/>
</dbReference>
<evidence type="ECO:0000256" key="2">
    <source>
        <dbReference type="ARBA" id="ARBA00022448"/>
    </source>
</evidence>
<keyword evidence="3" id="KW-1003">Cell membrane</keyword>
<evidence type="ECO:0000256" key="4">
    <source>
        <dbReference type="ARBA" id="ARBA00022692"/>
    </source>
</evidence>
<dbReference type="RefSeq" id="WP_248343319.1">
    <property type="nucleotide sequence ID" value="NZ_AP025592.1"/>
</dbReference>
<accession>A0ABM7XFU6</accession>
<feature type="domain" description="ABC transmembrane type-1" evidence="8">
    <location>
        <begin position="55"/>
        <end position="235"/>
    </location>
</feature>
<keyword evidence="10" id="KW-1185">Reference proteome</keyword>
<evidence type="ECO:0000256" key="1">
    <source>
        <dbReference type="ARBA" id="ARBA00004651"/>
    </source>
</evidence>
<evidence type="ECO:0000256" key="6">
    <source>
        <dbReference type="ARBA" id="ARBA00023136"/>
    </source>
</evidence>
<protein>
    <submittedName>
        <fullName evidence="9">ABC transporter permease</fullName>
    </submittedName>
</protein>
<reference evidence="10" key="1">
    <citation type="journal article" date="2022" name="Int. J. Syst. Evol. Microbiol.">
        <title>Anaeromyxobacter oryzae sp. nov., Anaeromyxobacter diazotrophicus sp. nov. and Anaeromyxobacter paludicola sp. nov., isolated from paddy soils.</title>
        <authorList>
            <person name="Itoh H."/>
            <person name="Xu Z."/>
            <person name="Mise K."/>
            <person name="Masuda Y."/>
            <person name="Ushijima N."/>
            <person name="Hayakawa C."/>
            <person name="Shiratori Y."/>
            <person name="Senoo K."/>
        </authorList>
    </citation>
    <scope>NUCLEOTIDE SEQUENCE [LARGE SCALE GENOMIC DNA]</scope>
    <source>
        <strain evidence="10">Red630</strain>
    </source>
</reference>
<dbReference type="EMBL" id="AP025592">
    <property type="protein sequence ID" value="BDG10773.1"/>
    <property type="molecule type" value="Genomic_DNA"/>
</dbReference>
<dbReference type="InterPro" id="IPR000515">
    <property type="entry name" value="MetI-like"/>
</dbReference>
<feature type="transmembrane region" description="Helical" evidence="7">
    <location>
        <begin position="218"/>
        <end position="238"/>
    </location>
</feature>
<feature type="transmembrane region" description="Helical" evidence="7">
    <location>
        <begin position="100"/>
        <end position="116"/>
    </location>
</feature>
<evidence type="ECO:0000313" key="10">
    <source>
        <dbReference type="Proteomes" id="UP001162734"/>
    </source>
</evidence>
<gene>
    <name evidence="9" type="primary">ssuC</name>
    <name evidence="9" type="ORF">AMPC_38860</name>
</gene>
<sequence length="251" mass="26270">MRTLALRLSAALAVLALWEALPRLGIVNPSFLTPASEVLAVLRDLATSGELARHAAVSLRRIAAGLAAAIALGVPVGLALGSSRTFEHAFDGPLQAGRQVSAIALFPVFILFFGIGELSKVVIIFWASIWPVLLNTVAGVKGVDPVLVKSARSMSARGWSLFRKVILPAAAPSIFTGVRLGAAYAFMVLVAAEMIGANAGLGFLVLNSQETFAIPRMYAAIVALATFGLAVNGLLRVAERHTTSWRDAAGS</sequence>
<evidence type="ECO:0000256" key="5">
    <source>
        <dbReference type="ARBA" id="ARBA00022989"/>
    </source>
</evidence>
<evidence type="ECO:0000256" key="7">
    <source>
        <dbReference type="RuleBase" id="RU363032"/>
    </source>
</evidence>
<comment type="subcellular location">
    <subcellularLocation>
        <location evidence="1 7">Cell membrane</location>
        <topology evidence="1 7">Multi-pass membrane protein</topology>
    </subcellularLocation>
</comment>
<name>A0ABM7XFU6_9BACT</name>